<sequence length="86" mass="9600">MADDKIFETFSDSLADEVLLTNIINCSGGLVHDKPWRISPSSSGLHDPRPRILLRSFKLFFSPGNNKTIAAKEWADLVRQKAARMG</sequence>
<dbReference type="EMBL" id="JAINDJ010000008">
    <property type="protein sequence ID" value="KAG9440468.1"/>
    <property type="molecule type" value="Genomic_DNA"/>
</dbReference>
<proteinExistence type="predicted"/>
<reference evidence="1 2" key="1">
    <citation type="submission" date="2021-07" db="EMBL/GenBank/DDBJ databases">
        <title>The Aristolochia fimbriata genome: insights into angiosperm evolution, floral development and chemical biosynthesis.</title>
        <authorList>
            <person name="Jiao Y."/>
        </authorList>
    </citation>
    <scope>NUCLEOTIDE SEQUENCE [LARGE SCALE GENOMIC DNA]</scope>
    <source>
        <strain evidence="1">IBCAS-2021</strain>
        <tissue evidence="1">Leaf</tissue>
    </source>
</reference>
<dbReference type="Proteomes" id="UP000825729">
    <property type="component" value="Unassembled WGS sequence"/>
</dbReference>
<protein>
    <submittedName>
        <fullName evidence="1">Uncharacterized protein</fullName>
    </submittedName>
</protein>
<name>A0AAV7DV48_ARIFI</name>
<gene>
    <name evidence="1" type="ORF">H6P81_020633</name>
</gene>
<comment type="caution">
    <text evidence="1">The sequence shown here is derived from an EMBL/GenBank/DDBJ whole genome shotgun (WGS) entry which is preliminary data.</text>
</comment>
<dbReference type="AlphaFoldDB" id="A0AAV7DV48"/>
<evidence type="ECO:0000313" key="1">
    <source>
        <dbReference type="EMBL" id="KAG9440468.1"/>
    </source>
</evidence>
<accession>A0AAV7DV48</accession>
<organism evidence="1 2">
    <name type="scientific">Aristolochia fimbriata</name>
    <name type="common">White veined hardy Dutchman's pipe vine</name>
    <dbReference type="NCBI Taxonomy" id="158543"/>
    <lineage>
        <taxon>Eukaryota</taxon>
        <taxon>Viridiplantae</taxon>
        <taxon>Streptophyta</taxon>
        <taxon>Embryophyta</taxon>
        <taxon>Tracheophyta</taxon>
        <taxon>Spermatophyta</taxon>
        <taxon>Magnoliopsida</taxon>
        <taxon>Magnoliidae</taxon>
        <taxon>Piperales</taxon>
        <taxon>Aristolochiaceae</taxon>
        <taxon>Aristolochia</taxon>
    </lineage>
</organism>
<keyword evidence="2" id="KW-1185">Reference proteome</keyword>
<evidence type="ECO:0000313" key="2">
    <source>
        <dbReference type="Proteomes" id="UP000825729"/>
    </source>
</evidence>